<dbReference type="RefSeq" id="XP_060408013.1">
    <property type="nucleotide sequence ID" value="XM_060561711.1"/>
</dbReference>
<dbReference type="AlphaFoldDB" id="A0AAD8PLB8"/>
<dbReference type="Proteomes" id="UP001230504">
    <property type="component" value="Unassembled WGS sequence"/>
</dbReference>
<accession>A0AAD8PLB8</accession>
<evidence type="ECO:0000313" key="1">
    <source>
        <dbReference type="EMBL" id="KAK1569810.1"/>
    </source>
</evidence>
<organism evidence="1 2">
    <name type="scientific">Colletotrichum navitas</name>
    <dbReference type="NCBI Taxonomy" id="681940"/>
    <lineage>
        <taxon>Eukaryota</taxon>
        <taxon>Fungi</taxon>
        <taxon>Dikarya</taxon>
        <taxon>Ascomycota</taxon>
        <taxon>Pezizomycotina</taxon>
        <taxon>Sordariomycetes</taxon>
        <taxon>Hypocreomycetidae</taxon>
        <taxon>Glomerellales</taxon>
        <taxon>Glomerellaceae</taxon>
        <taxon>Colletotrichum</taxon>
        <taxon>Colletotrichum graminicola species complex</taxon>
    </lineage>
</organism>
<keyword evidence="2" id="KW-1185">Reference proteome</keyword>
<reference evidence="1" key="1">
    <citation type="submission" date="2021-06" db="EMBL/GenBank/DDBJ databases">
        <title>Comparative genomics, transcriptomics and evolutionary studies reveal genomic signatures of adaptation to plant cell wall in hemibiotrophic fungi.</title>
        <authorList>
            <consortium name="DOE Joint Genome Institute"/>
            <person name="Baroncelli R."/>
            <person name="Diaz J.F."/>
            <person name="Benocci T."/>
            <person name="Peng M."/>
            <person name="Battaglia E."/>
            <person name="Haridas S."/>
            <person name="Andreopoulos W."/>
            <person name="Labutti K."/>
            <person name="Pangilinan J."/>
            <person name="Floch G.L."/>
            <person name="Makela M.R."/>
            <person name="Henrissat B."/>
            <person name="Grigoriev I.V."/>
            <person name="Crouch J.A."/>
            <person name="De Vries R.P."/>
            <person name="Sukno S.A."/>
            <person name="Thon M.R."/>
        </authorList>
    </citation>
    <scope>NUCLEOTIDE SEQUENCE</scope>
    <source>
        <strain evidence="1">CBS 125086</strain>
    </source>
</reference>
<sequence>MATVIAVCLVAVYCFRFHFGPSGDEKVSYPPPPPPPPRHPLASTSTTVRICAAIHALRALEPNKPSNAPMPFQLLELDPLAPPFYPPRDSARPGTRYYDAVLREVIEAGKRVRTTAAAAATANQDQDPETRAERTMRAAWFVIDMLLDDEARCAFLDDVQPHLRSWSVATERIERLCGEVWERRQWTL</sequence>
<name>A0AAD8PLB8_9PEZI</name>
<protein>
    <submittedName>
        <fullName evidence="1">Uncharacterized protein</fullName>
    </submittedName>
</protein>
<evidence type="ECO:0000313" key="2">
    <source>
        <dbReference type="Proteomes" id="UP001230504"/>
    </source>
</evidence>
<comment type="caution">
    <text evidence="1">The sequence shown here is derived from an EMBL/GenBank/DDBJ whole genome shotgun (WGS) entry which is preliminary data.</text>
</comment>
<dbReference type="GeneID" id="85445951"/>
<gene>
    <name evidence="1" type="ORF">LY79DRAFT_594676</name>
</gene>
<dbReference type="EMBL" id="JAHLJV010000122">
    <property type="protein sequence ID" value="KAK1569810.1"/>
    <property type="molecule type" value="Genomic_DNA"/>
</dbReference>
<proteinExistence type="predicted"/>